<name>A0AA50Q7H5_9GAMM</name>
<feature type="binding site" evidence="12">
    <location>
        <position position="317"/>
    </location>
    <ligand>
        <name>substrate</name>
    </ligand>
</feature>
<feature type="active site" description="Proton donor" evidence="13">
    <location>
        <position position="344"/>
    </location>
</feature>
<dbReference type="SUPFAM" id="SSF50621">
    <property type="entry name" value="Alanine racemase C-terminal domain-like"/>
    <property type="match status" value="1"/>
</dbReference>
<dbReference type="InterPro" id="IPR022643">
    <property type="entry name" value="De-COase2_C"/>
</dbReference>
<dbReference type="PRINTS" id="PR01179">
    <property type="entry name" value="ODADCRBXLASE"/>
</dbReference>
<evidence type="ECO:0000256" key="7">
    <source>
        <dbReference type="ARBA" id="ARBA00050464"/>
    </source>
</evidence>
<organism evidence="17 18">
    <name type="scientific">Oceanimonas pelagia</name>
    <dbReference type="NCBI Taxonomy" id="3028314"/>
    <lineage>
        <taxon>Bacteria</taxon>
        <taxon>Pseudomonadati</taxon>
        <taxon>Pseudomonadota</taxon>
        <taxon>Gammaproteobacteria</taxon>
        <taxon>Aeromonadales</taxon>
        <taxon>Aeromonadaceae</taxon>
        <taxon>Oceanimonas</taxon>
    </lineage>
</organism>
<gene>
    <name evidence="12 17" type="primary">lysA</name>
    <name evidence="17" type="ORF">PU634_16080</name>
</gene>
<evidence type="ECO:0000256" key="3">
    <source>
        <dbReference type="ARBA" id="ARBA00022793"/>
    </source>
</evidence>
<dbReference type="HAMAP" id="MF_02120">
    <property type="entry name" value="LysA"/>
    <property type="match status" value="1"/>
</dbReference>
<evidence type="ECO:0000256" key="2">
    <source>
        <dbReference type="ARBA" id="ARBA00022605"/>
    </source>
</evidence>
<dbReference type="InterPro" id="IPR022644">
    <property type="entry name" value="De-COase2_N"/>
</dbReference>
<feature type="binding site" evidence="12">
    <location>
        <position position="372"/>
    </location>
    <ligand>
        <name>pyridoxal 5'-phosphate</name>
        <dbReference type="ChEBI" id="CHEBI:597326"/>
    </ligand>
</feature>
<evidence type="ECO:0000259" key="15">
    <source>
        <dbReference type="Pfam" id="PF00278"/>
    </source>
</evidence>
<comment type="function">
    <text evidence="12">Specifically catalyzes the decarboxylation of meso-diaminopimelate (meso-DAP) to L-lysine.</text>
</comment>
<evidence type="ECO:0000256" key="4">
    <source>
        <dbReference type="ARBA" id="ARBA00022898"/>
    </source>
</evidence>
<evidence type="ECO:0000256" key="14">
    <source>
        <dbReference type="RuleBase" id="RU003738"/>
    </source>
</evidence>
<dbReference type="Pfam" id="PF02784">
    <property type="entry name" value="Orn_Arg_deC_N"/>
    <property type="match status" value="1"/>
</dbReference>
<evidence type="ECO:0000256" key="9">
    <source>
        <dbReference type="ARBA" id="ARBA00060983"/>
    </source>
</evidence>
<evidence type="ECO:0000256" key="10">
    <source>
        <dbReference type="ARBA" id="ARBA00066427"/>
    </source>
</evidence>
<keyword evidence="18" id="KW-1185">Reference proteome</keyword>
<dbReference type="FunFam" id="2.40.37.10:FF:000003">
    <property type="entry name" value="Diaminopimelate decarboxylase"/>
    <property type="match status" value="1"/>
</dbReference>
<feature type="binding site" evidence="12">
    <location>
        <position position="277"/>
    </location>
    <ligand>
        <name>substrate</name>
    </ligand>
</feature>
<comment type="subunit">
    <text evidence="12">Homodimer.</text>
</comment>
<feature type="binding site" evidence="12">
    <location>
        <position position="345"/>
    </location>
    <ligand>
        <name>substrate</name>
    </ligand>
</feature>
<evidence type="ECO:0000256" key="11">
    <source>
        <dbReference type="ARBA" id="ARBA00074972"/>
    </source>
</evidence>
<dbReference type="EC" id="4.1.1.20" evidence="10 12"/>
<evidence type="ECO:0000256" key="13">
    <source>
        <dbReference type="PIRSR" id="PIRSR600183-50"/>
    </source>
</evidence>
<dbReference type="PANTHER" id="PTHR43727">
    <property type="entry name" value="DIAMINOPIMELATE DECARBOXYLASE"/>
    <property type="match status" value="1"/>
</dbReference>
<dbReference type="Pfam" id="PF00278">
    <property type="entry name" value="Orn_DAP_Arg_deC"/>
    <property type="match status" value="1"/>
</dbReference>
<dbReference type="Proteomes" id="UP001223802">
    <property type="component" value="Chromosome"/>
</dbReference>
<evidence type="ECO:0000259" key="16">
    <source>
        <dbReference type="Pfam" id="PF02784"/>
    </source>
</evidence>
<keyword evidence="3 12" id="KW-0210">Decarboxylase</keyword>
<dbReference type="SUPFAM" id="SSF51419">
    <property type="entry name" value="PLP-binding barrel"/>
    <property type="match status" value="1"/>
</dbReference>
<evidence type="ECO:0000256" key="5">
    <source>
        <dbReference type="ARBA" id="ARBA00023154"/>
    </source>
</evidence>
<feature type="binding site" evidence="12">
    <location>
        <position position="313"/>
    </location>
    <ligand>
        <name>substrate</name>
    </ligand>
</feature>
<dbReference type="PANTHER" id="PTHR43727:SF2">
    <property type="entry name" value="GROUP IV DECARBOXYLASE"/>
    <property type="match status" value="1"/>
</dbReference>
<comment type="pathway">
    <text evidence="8 12 14">Amino-acid biosynthesis; L-lysine biosynthesis via DAP pathway; L-lysine from DL-2,6-diaminopimelate: step 1/1.</text>
</comment>
<evidence type="ECO:0000256" key="12">
    <source>
        <dbReference type="HAMAP-Rule" id="MF_02120"/>
    </source>
</evidence>
<keyword evidence="5 12" id="KW-0457">Lysine biosynthesis</keyword>
<feature type="binding site" evidence="12">
    <location>
        <position position="372"/>
    </location>
    <ligand>
        <name>substrate</name>
    </ligand>
</feature>
<protein>
    <recommendedName>
        <fullName evidence="11 12">Diaminopimelate decarboxylase</fullName>
        <shortName evidence="12">DAP decarboxylase</shortName>
        <shortName evidence="12">DAPDC</shortName>
        <ecNumber evidence="10 12">4.1.1.20</ecNumber>
    </recommendedName>
</protein>
<dbReference type="AlphaFoldDB" id="A0AA50Q7H5"/>
<dbReference type="InterPro" id="IPR000183">
    <property type="entry name" value="Orn/DAP/Arg_de-COase"/>
</dbReference>
<feature type="binding site" evidence="12">
    <location>
        <begin position="274"/>
        <end position="277"/>
    </location>
    <ligand>
        <name>pyridoxal 5'-phosphate</name>
        <dbReference type="ChEBI" id="CHEBI:597326"/>
    </ligand>
</feature>
<feature type="domain" description="Orn/DAP/Arg decarboxylase 2 C-terminal" evidence="15">
    <location>
        <begin position="31"/>
        <end position="370"/>
    </location>
</feature>
<feature type="modified residue" description="N6-(pyridoxal phosphate)lysine" evidence="12 13">
    <location>
        <position position="61"/>
    </location>
</feature>
<evidence type="ECO:0000256" key="8">
    <source>
        <dbReference type="ARBA" id="ARBA00060643"/>
    </source>
</evidence>
<dbReference type="PRINTS" id="PR01181">
    <property type="entry name" value="DAPDCRBXLASE"/>
</dbReference>
<dbReference type="CDD" id="cd06828">
    <property type="entry name" value="PLPDE_III_DapDC"/>
    <property type="match status" value="1"/>
</dbReference>
<comment type="cofactor">
    <cofactor evidence="1 12 13 14">
        <name>pyridoxal 5'-phosphate</name>
        <dbReference type="ChEBI" id="CHEBI:597326"/>
    </cofactor>
</comment>
<dbReference type="InterPro" id="IPR022653">
    <property type="entry name" value="De-COase2_pyr-phos_BS"/>
</dbReference>
<dbReference type="FunFam" id="3.20.20.10:FF:000003">
    <property type="entry name" value="Diaminopimelate decarboxylase"/>
    <property type="match status" value="1"/>
</dbReference>
<feature type="domain" description="Orn/DAP/Arg decarboxylase 2 N-terminal" evidence="16">
    <location>
        <begin position="36"/>
        <end position="281"/>
    </location>
</feature>
<evidence type="ECO:0000256" key="1">
    <source>
        <dbReference type="ARBA" id="ARBA00001933"/>
    </source>
</evidence>
<evidence type="ECO:0000313" key="17">
    <source>
        <dbReference type="EMBL" id="WMC10570.1"/>
    </source>
</evidence>
<comment type="similarity">
    <text evidence="9 12">Belongs to the Orn/Lys/Arg decarboxylase class-II family. LysA subfamily.</text>
</comment>
<dbReference type="GO" id="GO:0009089">
    <property type="term" value="P:lysine biosynthetic process via diaminopimelate"/>
    <property type="evidence" value="ECO:0007669"/>
    <property type="project" value="UniProtKB-UniRule"/>
</dbReference>
<evidence type="ECO:0000313" key="18">
    <source>
        <dbReference type="Proteomes" id="UP001223802"/>
    </source>
</evidence>
<dbReference type="EMBL" id="CP118224">
    <property type="protein sequence ID" value="WMC10570.1"/>
    <property type="molecule type" value="Genomic_DNA"/>
</dbReference>
<accession>A0AA50Q7H5</accession>
<dbReference type="RefSeq" id="WP_306761842.1">
    <property type="nucleotide sequence ID" value="NZ_CP118224.1"/>
</dbReference>
<feature type="binding site" evidence="12">
    <location>
        <position position="240"/>
    </location>
    <ligand>
        <name>pyridoxal 5'-phosphate</name>
        <dbReference type="ChEBI" id="CHEBI:597326"/>
    </ligand>
</feature>
<dbReference type="InterPro" id="IPR002986">
    <property type="entry name" value="DAP_deCOOHase_LysA"/>
</dbReference>
<keyword evidence="2 12" id="KW-0028">Amino-acid biosynthesis</keyword>
<proteinExistence type="inferred from homology"/>
<dbReference type="GO" id="GO:0008836">
    <property type="term" value="F:diaminopimelate decarboxylase activity"/>
    <property type="evidence" value="ECO:0007669"/>
    <property type="project" value="UniProtKB-UniRule"/>
</dbReference>
<keyword evidence="6 12" id="KW-0456">Lyase</keyword>
<dbReference type="NCBIfam" id="TIGR01048">
    <property type="entry name" value="lysA"/>
    <property type="match status" value="1"/>
</dbReference>
<reference evidence="17 18" key="1">
    <citation type="submission" date="2023-02" db="EMBL/GenBank/DDBJ databases">
        <title>Complete genome sequence of a novel bacterium Oceanimonas sp. NTOU-MSR1 isolated from marine coast sediment.</title>
        <authorList>
            <person name="Yang H.-T."/>
            <person name="Chen Y.-L."/>
            <person name="Ho Y.-N."/>
        </authorList>
    </citation>
    <scope>NUCLEOTIDE SEQUENCE [LARGE SCALE GENOMIC DNA]</scope>
    <source>
        <strain evidence="17 18">NTOU-MSR1</strain>
    </source>
</reference>
<sequence>MDYFNYQDDGRLYGEACDLSRLAEQHGTPLYVYSRATLERHWHAFDRAAGEVDHLVCYAVKANSNLAVLNVLARLGSGFDIVSVGELRRVIAAGGDPKKVVFSGVGKRDDEIRFALEQHIFCFNVESVAELARINRVAESMGVKAPVSIRVNPDIDAGTHPYISTGLKENKFGIPIEQASSIYRQAAAMGNLEIHGVDCHIGSQLTELSPFLEAVDKLLALIDGLADDGIHIRHLDVGGGLGVRYDNETPPEPSHYAEELKKRLQGRNLTLVFEPGRAIAANAGVLLTRVEHLKPGEAKNFAIVDAAMNDLIRPALYSAWQAIIPVDKNLERDSAVYDIVGPICETGDFIGKDRELAITEGDLLAVRSAGAYGFVMASNYNSRPRAAEVMVDGDQAFVVREREQLADLWRGEHLLPGA</sequence>
<keyword evidence="4 12" id="KW-0663">Pyridoxal phosphate</keyword>
<comment type="catalytic activity">
    <reaction evidence="7 12 14">
        <text>meso-2,6-diaminopimelate + H(+) = L-lysine + CO2</text>
        <dbReference type="Rhea" id="RHEA:15101"/>
        <dbReference type="ChEBI" id="CHEBI:15378"/>
        <dbReference type="ChEBI" id="CHEBI:16526"/>
        <dbReference type="ChEBI" id="CHEBI:32551"/>
        <dbReference type="ChEBI" id="CHEBI:57791"/>
        <dbReference type="EC" id="4.1.1.20"/>
    </reaction>
</comment>
<dbReference type="GO" id="GO:0030170">
    <property type="term" value="F:pyridoxal phosphate binding"/>
    <property type="evidence" value="ECO:0007669"/>
    <property type="project" value="UniProtKB-UniRule"/>
</dbReference>
<dbReference type="InterPro" id="IPR029066">
    <property type="entry name" value="PLP-binding_barrel"/>
</dbReference>
<evidence type="ECO:0000256" key="6">
    <source>
        <dbReference type="ARBA" id="ARBA00023239"/>
    </source>
</evidence>
<dbReference type="Gene3D" id="3.20.20.10">
    <property type="entry name" value="Alanine racemase"/>
    <property type="match status" value="1"/>
</dbReference>
<dbReference type="KEGG" id="ope:PU634_16080"/>
<dbReference type="PROSITE" id="PS00878">
    <property type="entry name" value="ODR_DC_2_1"/>
    <property type="match status" value="1"/>
</dbReference>
<dbReference type="InterPro" id="IPR009006">
    <property type="entry name" value="Ala_racemase/Decarboxylase_C"/>
</dbReference>
<dbReference type="Gene3D" id="2.40.37.10">
    <property type="entry name" value="Lyase, Ornithine Decarboxylase, Chain A, domain 1"/>
    <property type="match status" value="1"/>
</dbReference>